<keyword evidence="3" id="KW-0274">FAD</keyword>
<dbReference type="InterPro" id="IPR036188">
    <property type="entry name" value="FAD/NAD-bd_sf"/>
</dbReference>
<keyword evidence="4" id="KW-0560">Oxidoreductase</keyword>
<dbReference type="Gene3D" id="3.50.50.60">
    <property type="entry name" value="FAD/NAD(P)-binding domain"/>
    <property type="match status" value="1"/>
</dbReference>
<comment type="cofactor">
    <cofactor evidence="1">
        <name>FAD</name>
        <dbReference type="ChEBI" id="CHEBI:57692"/>
    </cofactor>
</comment>
<feature type="domain" description="FAD-dependent oxidoreductase 2 FAD-binding" evidence="5">
    <location>
        <begin position="7"/>
        <end position="54"/>
    </location>
</feature>
<dbReference type="InterPro" id="IPR050315">
    <property type="entry name" value="FAD-oxidoreductase_2"/>
</dbReference>
<dbReference type="SUPFAM" id="SSF51905">
    <property type="entry name" value="FAD/NAD(P)-binding domain"/>
    <property type="match status" value="1"/>
</dbReference>
<keyword evidence="2" id="KW-0285">Flavoprotein</keyword>
<dbReference type="EMBL" id="BAABCN010000002">
    <property type="protein sequence ID" value="GAA3861164.1"/>
    <property type="molecule type" value="Genomic_DNA"/>
</dbReference>
<evidence type="ECO:0000259" key="5">
    <source>
        <dbReference type="Pfam" id="PF00890"/>
    </source>
</evidence>
<dbReference type="PANTHER" id="PTHR43400:SF7">
    <property type="entry name" value="FAD-DEPENDENT OXIDOREDUCTASE 2 FAD BINDING DOMAIN-CONTAINING PROTEIN"/>
    <property type="match status" value="1"/>
</dbReference>
<gene>
    <name evidence="6" type="ORF">GCM10022381_01900</name>
</gene>
<dbReference type="SUPFAM" id="SSF56425">
    <property type="entry name" value="Succinate dehydrogenase/fumarate reductase flavoprotein, catalytic domain"/>
    <property type="match status" value="1"/>
</dbReference>
<dbReference type="Pfam" id="PF00890">
    <property type="entry name" value="FAD_binding_2"/>
    <property type="match status" value="2"/>
</dbReference>
<evidence type="ECO:0000313" key="7">
    <source>
        <dbReference type="Proteomes" id="UP001501803"/>
    </source>
</evidence>
<accession>A0ABP7K097</accession>
<evidence type="ECO:0000256" key="1">
    <source>
        <dbReference type="ARBA" id="ARBA00001974"/>
    </source>
</evidence>
<sequence length="455" mass="47069">MSSDRFDVIVVGSGIAGASAAAAASRAGARVVLLEKSASFGGSAALSAGMLWTAPDLDAFQRRIPLGNAVIGRRLVEDFPGAIDELRATGVRVADEPTREIMTYGIGYSTDIHGILAWCRDQVIAAGGSVQASAPVRRLLVDDDGSVVGVVVATQHGPRELRAPSVILATGGFARDPELLARYIGTNSDRLLKRSNPGSVGDGLRMARAVGAGGSPAMASFYGHLVPWPLHAFEPENYLPYSQYYSGSTIVVNLRGERFTDETLGDEILNQLVVAQPEARGVLIFDEHIHVTEARQEPFPGLGATDRFEAAQEAGGRWASAGTMDELIALVGTWGVDSEALTATLDGYARATAAGGGVVRGVPVSAHARAPQSGPFHALMVQPSITFTFGGVPISVEAEALDPDGAPIAGLYVAGADIGGLSNIGYAGGLAPGYVTGGWAGRAAALRALNGKEQA</sequence>
<evidence type="ECO:0000256" key="3">
    <source>
        <dbReference type="ARBA" id="ARBA00022827"/>
    </source>
</evidence>
<organism evidence="6 7">
    <name type="scientific">Leifsonia kafniensis</name>
    <dbReference type="NCBI Taxonomy" id="475957"/>
    <lineage>
        <taxon>Bacteria</taxon>
        <taxon>Bacillati</taxon>
        <taxon>Actinomycetota</taxon>
        <taxon>Actinomycetes</taxon>
        <taxon>Micrococcales</taxon>
        <taxon>Microbacteriaceae</taxon>
        <taxon>Leifsonia</taxon>
    </lineage>
</organism>
<dbReference type="PANTHER" id="PTHR43400">
    <property type="entry name" value="FUMARATE REDUCTASE"/>
    <property type="match status" value="1"/>
</dbReference>
<dbReference type="PRINTS" id="PR00411">
    <property type="entry name" value="PNDRDTASEI"/>
</dbReference>
<evidence type="ECO:0000313" key="6">
    <source>
        <dbReference type="EMBL" id="GAA3861164.1"/>
    </source>
</evidence>
<dbReference type="Proteomes" id="UP001501803">
    <property type="component" value="Unassembled WGS sequence"/>
</dbReference>
<protein>
    <submittedName>
        <fullName evidence="6">Flavocytochrome c</fullName>
    </submittedName>
</protein>
<comment type="caution">
    <text evidence="6">The sequence shown here is derived from an EMBL/GenBank/DDBJ whole genome shotgun (WGS) entry which is preliminary data.</text>
</comment>
<evidence type="ECO:0000256" key="2">
    <source>
        <dbReference type="ARBA" id="ARBA00022630"/>
    </source>
</evidence>
<dbReference type="InterPro" id="IPR003953">
    <property type="entry name" value="FAD-dep_OxRdtase_2_FAD-bd"/>
</dbReference>
<keyword evidence="7" id="KW-1185">Reference proteome</keyword>
<evidence type="ECO:0000256" key="4">
    <source>
        <dbReference type="ARBA" id="ARBA00023002"/>
    </source>
</evidence>
<dbReference type="InterPro" id="IPR027477">
    <property type="entry name" value="Succ_DH/fumarate_Rdtase_cat_sf"/>
</dbReference>
<name>A0ABP7K097_9MICO</name>
<proteinExistence type="predicted"/>
<dbReference type="RefSeq" id="WP_345061382.1">
    <property type="nucleotide sequence ID" value="NZ_BAABCN010000002.1"/>
</dbReference>
<dbReference type="PRINTS" id="PR00368">
    <property type="entry name" value="FADPNR"/>
</dbReference>
<reference evidence="7" key="1">
    <citation type="journal article" date="2019" name="Int. J. Syst. Evol. Microbiol.">
        <title>The Global Catalogue of Microorganisms (GCM) 10K type strain sequencing project: providing services to taxonomists for standard genome sequencing and annotation.</title>
        <authorList>
            <consortium name="The Broad Institute Genomics Platform"/>
            <consortium name="The Broad Institute Genome Sequencing Center for Infectious Disease"/>
            <person name="Wu L."/>
            <person name="Ma J."/>
        </authorList>
    </citation>
    <scope>NUCLEOTIDE SEQUENCE [LARGE SCALE GENOMIC DNA]</scope>
    <source>
        <strain evidence="7">JCM 17021</strain>
    </source>
</reference>
<feature type="domain" description="FAD-dependent oxidoreductase 2 FAD-binding" evidence="5">
    <location>
        <begin position="110"/>
        <end position="426"/>
    </location>
</feature>
<dbReference type="Gene3D" id="3.90.700.10">
    <property type="entry name" value="Succinate dehydrogenase/fumarate reductase flavoprotein, catalytic domain"/>
    <property type="match status" value="1"/>
</dbReference>